<dbReference type="SMART" id="SM00860">
    <property type="entry name" value="SMI1_KNR4"/>
    <property type="match status" value="1"/>
</dbReference>
<dbReference type="Pfam" id="PF14567">
    <property type="entry name" value="SUKH_5"/>
    <property type="match status" value="1"/>
</dbReference>
<organism evidence="2">
    <name type="scientific">Veillonella ratti</name>
    <dbReference type="NCBI Taxonomy" id="103892"/>
    <lineage>
        <taxon>Bacteria</taxon>
        <taxon>Bacillati</taxon>
        <taxon>Bacillota</taxon>
        <taxon>Negativicutes</taxon>
        <taxon>Veillonellales</taxon>
        <taxon>Veillonellaceae</taxon>
        <taxon>Veillonella</taxon>
    </lineage>
</organism>
<evidence type="ECO:0000259" key="1">
    <source>
        <dbReference type="SMART" id="SM00860"/>
    </source>
</evidence>
<proteinExistence type="predicted"/>
<feature type="domain" description="Knr4/Smi1-like" evidence="1">
    <location>
        <begin position="19"/>
        <end position="128"/>
    </location>
</feature>
<evidence type="ECO:0000313" key="2">
    <source>
        <dbReference type="EMBL" id="VYU13592.1"/>
    </source>
</evidence>
<gene>
    <name evidence="2" type="ORF">VRLFYP33_00160</name>
</gene>
<dbReference type="EMBL" id="CACRUX010000050">
    <property type="protein sequence ID" value="VYU13592.1"/>
    <property type="molecule type" value="Genomic_DNA"/>
</dbReference>
<dbReference type="Gene3D" id="3.40.1580.10">
    <property type="entry name" value="SMI1/KNR4-like"/>
    <property type="match status" value="1"/>
</dbReference>
<reference evidence="2" key="1">
    <citation type="submission" date="2019-11" db="EMBL/GenBank/DDBJ databases">
        <authorList>
            <person name="Feng L."/>
        </authorList>
    </citation>
    <scope>NUCLEOTIDE SEQUENCE</scope>
    <source>
        <strain evidence="2">VrattiLFYP33</strain>
    </source>
</reference>
<dbReference type="InterPro" id="IPR037883">
    <property type="entry name" value="Knr4/Smi1-like_sf"/>
</dbReference>
<dbReference type="InterPro" id="IPR018958">
    <property type="entry name" value="Knr4/Smi1-like_dom"/>
</dbReference>
<dbReference type="RefSeq" id="WP_021840106.1">
    <property type="nucleotide sequence ID" value="NZ_CACRUX010000050.1"/>
</dbReference>
<protein>
    <recommendedName>
        <fullName evidence="1">Knr4/Smi1-like domain-containing protein</fullName>
    </recommendedName>
</protein>
<accession>A0A6N3CC10</accession>
<name>A0A6N3CC10_9FIRM</name>
<dbReference type="SUPFAM" id="SSF160631">
    <property type="entry name" value="SMI1/KNR4-like"/>
    <property type="match status" value="1"/>
</dbReference>
<dbReference type="AlphaFoldDB" id="A0A6N3CC10"/>
<sequence length="134" mass="15264">MSNIVEKISNIPNLYKVNGAESIEISKAQKCLGVQFSTDYIDYLKQFGAISFWGTELTGLNISGPMNVVEATKEERRFNKDFPKGCFVLENIGIDNIIVVMNQDGFVFSVYRDKVRKICNSFSEYIDICLKRNQ</sequence>